<gene>
    <name evidence="2" type="ORF">Tc00.1047053508633.40</name>
</gene>
<name>Q4DFJ3_TRYCC</name>
<protein>
    <submittedName>
        <fullName evidence="2">Uncharacterized protein</fullName>
    </submittedName>
</protein>
<dbReference type="Proteomes" id="UP000002296">
    <property type="component" value="Unassembled WGS sequence"/>
</dbReference>
<feature type="region of interest" description="Disordered" evidence="1">
    <location>
        <begin position="73"/>
        <end position="92"/>
    </location>
</feature>
<proteinExistence type="predicted"/>
<dbReference type="KEGG" id="tcr:508633.40"/>
<dbReference type="VEuPathDB" id="TriTrypDB:TcCLB.508633.40"/>
<dbReference type="InParanoid" id="Q4DFJ3"/>
<dbReference type="GeneID" id="3544485"/>
<comment type="caution">
    <text evidence="2">The sequence shown here is derived from an EMBL/GenBank/DDBJ whole genome shotgun (WGS) entry which is preliminary data.</text>
</comment>
<dbReference type="PaxDb" id="353153-Q4DFJ3"/>
<accession>Q4DFJ3</accession>
<evidence type="ECO:0000313" key="2">
    <source>
        <dbReference type="EMBL" id="EAN91293.1"/>
    </source>
</evidence>
<sequence length="261" mass="28993">MANVLLFARKCVGGGRHVVSRCACVWISCTATLLPGQRSSLWDLTAQLLAALHAPAERSVLPLSMATDTSQFPAWQQHPNRPHEFLPPQTPSRRWRRSSLAHWRCTTTASPKRFVPCRFRWRIEVTRLNPHFPMTLRNPTQRDSERGHRHGTISPAGLRHCLARGLPYRRQEVIMEGCPGGKGRRVHRVTGACRRGEDCLPGADPDIVPRVAALRTGAMQHLPTLRQACTRPADHKGAAVGGSFSSGCCTTRCGPNFCFEL</sequence>
<feature type="region of interest" description="Disordered" evidence="1">
    <location>
        <begin position="132"/>
        <end position="154"/>
    </location>
</feature>
<reference evidence="2 3" key="1">
    <citation type="journal article" date="2005" name="Science">
        <title>The genome sequence of Trypanosoma cruzi, etiologic agent of Chagas disease.</title>
        <authorList>
            <person name="El-Sayed N.M."/>
            <person name="Myler P.J."/>
            <person name="Bartholomeu D.C."/>
            <person name="Nilsson D."/>
            <person name="Aggarwal G."/>
            <person name="Tran A.N."/>
            <person name="Ghedin E."/>
            <person name="Worthey E.A."/>
            <person name="Delcher A.L."/>
            <person name="Blandin G."/>
            <person name="Westenberger S.J."/>
            <person name="Caler E."/>
            <person name="Cerqueira G.C."/>
            <person name="Branche C."/>
            <person name="Haas B."/>
            <person name="Anupama A."/>
            <person name="Arner E."/>
            <person name="Aslund L."/>
            <person name="Attipoe P."/>
            <person name="Bontempi E."/>
            <person name="Bringaud F."/>
            <person name="Burton P."/>
            <person name="Cadag E."/>
            <person name="Campbell D.A."/>
            <person name="Carrington M."/>
            <person name="Crabtree J."/>
            <person name="Darban H."/>
            <person name="da Silveira J.F."/>
            <person name="de Jong P."/>
            <person name="Edwards K."/>
            <person name="Englund P.T."/>
            <person name="Fazelina G."/>
            <person name="Feldblyum T."/>
            <person name="Ferella M."/>
            <person name="Frasch A.C."/>
            <person name="Gull K."/>
            <person name="Horn D."/>
            <person name="Hou L."/>
            <person name="Huang Y."/>
            <person name="Kindlund E."/>
            <person name="Klingbeil M."/>
            <person name="Kluge S."/>
            <person name="Koo H."/>
            <person name="Lacerda D."/>
            <person name="Levin M.J."/>
            <person name="Lorenzi H."/>
            <person name="Louie T."/>
            <person name="Machado C.R."/>
            <person name="McCulloch R."/>
            <person name="McKenna A."/>
            <person name="Mizuno Y."/>
            <person name="Mottram J.C."/>
            <person name="Nelson S."/>
            <person name="Ochaya S."/>
            <person name="Osoegawa K."/>
            <person name="Pai G."/>
            <person name="Parsons M."/>
            <person name="Pentony M."/>
            <person name="Pettersson U."/>
            <person name="Pop M."/>
            <person name="Ramirez J.L."/>
            <person name="Rinta J."/>
            <person name="Robertson L."/>
            <person name="Salzberg S.L."/>
            <person name="Sanchez D.O."/>
            <person name="Seyler A."/>
            <person name="Sharma R."/>
            <person name="Shetty J."/>
            <person name="Simpson A.J."/>
            <person name="Sisk E."/>
            <person name="Tammi M.T."/>
            <person name="Tarleton R."/>
            <person name="Teixeira S."/>
            <person name="Van Aken S."/>
            <person name="Vogt C."/>
            <person name="Ward P.N."/>
            <person name="Wickstead B."/>
            <person name="Wortman J."/>
            <person name="White O."/>
            <person name="Fraser C.M."/>
            <person name="Stuart K.D."/>
            <person name="Andersson B."/>
        </authorList>
    </citation>
    <scope>NUCLEOTIDE SEQUENCE [LARGE SCALE GENOMIC DNA]</scope>
    <source>
        <strain evidence="2 3">CL Brener</strain>
    </source>
</reference>
<dbReference type="RefSeq" id="XP_813144.1">
    <property type="nucleotide sequence ID" value="XM_808051.1"/>
</dbReference>
<evidence type="ECO:0000256" key="1">
    <source>
        <dbReference type="SAM" id="MobiDB-lite"/>
    </source>
</evidence>
<dbReference type="AlphaFoldDB" id="Q4DFJ3"/>
<evidence type="ECO:0000313" key="3">
    <source>
        <dbReference type="Proteomes" id="UP000002296"/>
    </source>
</evidence>
<dbReference type="EMBL" id="AAHK01000537">
    <property type="protein sequence ID" value="EAN91293.1"/>
    <property type="molecule type" value="Genomic_DNA"/>
</dbReference>
<keyword evidence="3" id="KW-1185">Reference proteome</keyword>
<organism evidence="2 3">
    <name type="scientific">Trypanosoma cruzi (strain CL Brener)</name>
    <dbReference type="NCBI Taxonomy" id="353153"/>
    <lineage>
        <taxon>Eukaryota</taxon>
        <taxon>Discoba</taxon>
        <taxon>Euglenozoa</taxon>
        <taxon>Kinetoplastea</taxon>
        <taxon>Metakinetoplastina</taxon>
        <taxon>Trypanosomatida</taxon>
        <taxon>Trypanosomatidae</taxon>
        <taxon>Trypanosoma</taxon>
        <taxon>Schizotrypanum</taxon>
    </lineage>
</organism>